<feature type="region of interest" description="Disordered" evidence="3">
    <location>
        <begin position="1"/>
        <end position="20"/>
    </location>
</feature>
<reference evidence="5" key="1">
    <citation type="submission" date="2020-05" db="EMBL/GenBank/DDBJ databases">
        <title>Phylogenomic resolution of chytrid fungi.</title>
        <authorList>
            <person name="Stajich J.E."/>
            <person name="Amses K."/>
            <person name="Simmons R."/>
            <person name="Seto K."/>
            <person name="Myers J."/>
            <person name="Bonds A."/>
            <person name="Quandt C.A."/>
            <person name="Barry K."/>
            <person name="Liu P."/>
            <person name="Grigoriev I."/>
            <person name="Longcore J.E."/>
            <person name="James T.Y."/>
        </authorList>
    </citation>
    <scope>NUCLEOTIDE SEQUENCE</scope>
    <source>
        <strain evidence="5">JEL0318</strain>
    </source>
</reference>
<dbReference type="SUPFAM" id="SSF48371">
    <property type="entry name" value="ARM repeat"/>
    <property type="match status" value="1"/>
</dbReference>
<dbReference type="AlphaFoldDB" id="A0AAD5SAT5"/>
<comment type="similarity">
    <text evidence="1">Belongs to the nuclear import and ribosome assembly adapter family.</text>
</comment>
<gene>
    <name evidence="5" type="ORF">HK097_008090</name>
</gene>
<dbReference type="Proteomes" id="UP001212841">
    <property type="component" value="Unassembled WGS sequence"/>
</dbReference>
<dbReference type="PANTHER" id="PTHR13347:SF1">
    <property type="entry name" value="HEAT REPEAT-CONTAINING PROTEIN 3"/>
    <property type="match status" value="1"/>
</dbReference>
<evidence type="ECO:0000256" key="1">
    <source>
        <dbReference type="ARBA" id="ARBA00049983"/>
    </source>
</evidence>
<feature type="compositionally biased region" description="Basic residues" evidence="3">
    <location>
        <begin position="1"/>
        <end position="13"/>
    </location>
</feature>
<dbReference type="InterPro" id="IPR016024">
    <property type="entry name" value="ARM-type_fold"/>
</dbReference>
<dbReference type="GO" id="GO:0006606">
    <property type="term" value="P:protein import into nucleus"/>
    <property type="evidence" value="ECO:0007669"/>
    <property type="project" value="TreeGrafter"/>
</dbReference>
<protein>
    <recommendedName>
        <fullName evidence="4">SYO1-like TPR repeats domain-containing protein</fullName>
    </recommendedName>
</protein>
<evidence type="ECO:0000313" key="5">
    <source>
        <dbReference type="EMBL" id="KAJ3050935.1"/>
    </source>
</evidence>
<comment type="caution">
    <text evidence="5">The sequence shown here is derived from an EMBL/GenBank/DDBJ whole genome shotgun (WGS) entry which is preliminary data.</text>
</comment>
<evidence type="ECO:0000256" key="3">
    <source>
        <dbReference type="SAM" id="MobiDB-lite"/>
    </source>
</evidence>
<dbReference type="PANTHER" id="PTHR13347">
    <property type="entry name" value="HEAT REPEAT-CONTAINING PROTEIN 3"/>
    <property type="match status" value="1"/>
</dbReference>
<evidence type="ECO:0000313" key="6">
    <source>
        <dbReference type="Proteomes" id="UP001212841"/>
    </source>
</evidence>
<feature type="repeat" description="ARM" evidence="2">
    <location>
        <begin position="77"/>
        <end position="105"/>
    </location>
</feature>
<accession>A0AAD5SAT5</accession>
<dbReference type="GO" id="GO:0042273">
    <property type="term" value="P:ribosomal large subunit biogenesis"/>
    <property type="evidence" value="ECO:0007669"/>
    <property type="project" value="TreeGrafter"/>
</dbReference>
<organism evidence="5 6">
    <name type="scientific">Rhizophlyctis rosea</name>
    <dbReference type="NCBI Taxonomy" id="64517"/>
    <lineage>
        <taxon>Eukaryota</taxon>
        <taxon>Fungi</taxon>
        <taxon>Fungi incertae sedis</taxon>
        <taxon>Chytridiomycota</taxon>
        <taxon>Chytridiomycota incertae sedis</taxon>
        <taxon>Chytridiomycetes</taxon>
        <taxon>Rhizophlyctidales</taxon>
        <taxon>Rhizophlyctidaceae</taxon>
        <taxon>Rhizophlyctis</taxon>
    </lineage>
</organism>
<dbReference type="SMART" id="SM00185">
    <property type="entry name" value="ARM"/>
    <property type="match status" value="2"/>
</dbReference>
<sequence length="676" mass="72007">MGKAQKKNKKAKARAAADPLGGGAMAVDSSDVATEGPALPILNKLRSLEADDRAWAATALSNLVLDAALRKQLLAGGAIDGLLVLLTDLKPEVAVEAAGALRNLAVAGGADVCDELRRKQALSPILALIPKVSAWIAAELNGVAPTTDAEKIERKVSFAFAEQLVALLWSMSEASDEVVKSITSSNIIPFLMDVLNPTHRISLKLIIVSAQCLNTISEENQDCNTLFASHPEWTEQLSYLSSGAMGAYNTWDENRMIVRVLAASIMYNLRTALASTTEIQGQAQVCAVAVPVISTCLDYDVRGAIADAAKAADAADKAAEAAEAKGEVNGQAASSKDSERLSLLESHMGTLQLALELLANMYSEDIGDADQNWEETEGDEEEEQDVAEMLESDSAVFAGESDANRMEEDEPSTVESVGPSPLFGIGSTEVIAKVIRLCELPVSIPSPSAEDFVNHIGLVQLRALGCANNLFSAATREWYEANAEDVVGLWNGLFGIAHLAAGGPQGVEMVEAAVAAMWALVRAVDGFKLDNLKIVPTADQVHALIQSASNPAAPDSLKVKAVGVLGILGKRQGDIGSNKAIGVFLVVLLSSTKSVEIIAEALNALFDIYGDAAFDYDLPVFVQGGFLEKLKGLFPDLRVKVKALDKRKNRDVRESADEALLNLRAFIQYKEKERKK</sequence>
<keyword evidence="6" id="KW-1185">Reference proteome</keyword>
<dbReference type="EMBL" id="JADGJD010000455">
    <property type="protein sequence ID" value="KAJ3050935.1"/>
    <property type="molecule type" value="Genomic_DNA"/>
</dbReference>
<dbReference type="InterPro" id="IPR052616">
    <property type="entry name" value="SYO1-like"/>
</dbReference>
<dbReference type="CDD" id="cd13394">
    <property type="entry name" value="Syo1_like"/>
    <property type="match status" value="1"/>
</dbReference>
<dbReference type="InterPro" id="IPR000225">
    <property type="entry name" value="Armadillo"/>
</dbReference>
<dbReference type="Gene3D" id="1.25.10.10">
    <property type="entry name" value="Leucine-rich Repeat Variant"/>
    <property type="match status" value="1"/>
</dbReference>
<evidence type="ECO:0000256" key="2">
    <source>
        <dbReference type="PROSITE-ProRule" id="PRU00259"/>
    </source>
</evidence>
<dbReference type="InterPro" id="IPR011989">
    <property type="entry name" value="ARM-like"/>
</dbReference>
<name>A0AAD5SAT5_9FUNG</name>
<proteinExistence type="inferred from homology"/>
<dbReference type="InterPro" id="IPR057990">
    <property type="entry name" value="TPR_SYO1"/>
</dbReference>
<evidence type="ECO:0000259" key="4">
    <source>
        <dbReference type="Pfam" id="PF25567"/>
    </source>
</evidence>
<dbReference type="GO" id="GO:0051082">
    <property type="term" value="F:unfolded protein binding"/>
    <property type="evidence" value="ECO:0007669"/>
    <property type="project" value="TreeGrafter"/>
</dbReference>
<dbReference type="Pfam" id="PF25567">
    <property type="entry name" value="TPR_SYO1"/>
    <property type="match status" value="1"/>
</dbReference>
<dbReference type="PROSITE" id="PS50176">
    <property type="entry name" value="ARM_REPEAT"/>
    <property type="match status" value="1"/>
</dbReference>
<feature type="domain" description="SYO1-like TPR repeats" evidence="4">
    <location>
        <begin position="427"/>
        <end position="673"/>
    </location>
</feature>